<dbReference type="EMBL" id="CP000155">
    <property type="protein sequence ID" value="ABC29860.1"/>
    <property type="molecule type" value="Genomic_DNA"/>
</dbReference>
<dbReference type="KEGG" id="hch:HCH_03094"/>
<keyword evidence="2" id="KW-1185">Reference proteome</keyword>
<gene>
    <name evidence="1" type="ordered locus">HCH_03094</name>
</gene>
<dbReference type="HOGENOM" id="CLU_3344302_0_0_6"/>
<organism evidence="1 2">
    <name type="scientific">Hahella chejuensis (strain KCTC 2396)</name>
    <dbReference type="NCBI Taxonomy" id="349521"/>
    <lineage>
        <taxon>Bacteria</taxon>
        <taxon>Pseudomonadati</taxon>
        <taxon>Pseudomonadota</taxon>
        <taxon>Gammaproteobacteria</taxon>
        <taxon>Oceanospirillales</taxon>
        <taxon>Hahellaceae</taxon>
        <taxon>Hahella</taxon>
    </lineage>
</organism>
<reference evidence="1 2" key="1">
    <citation type="journal article" date="2005" name="Nucleic Acids Res.">
        <title>Genomic blueprint of Hahella chejuensis, a marine microbe producing an algicidal agent.</title>
        <authorList>
            <person name="Jeong H."/>
            <person name="Yim J.H."/>
            <person name="Lee C."/>
            <person name="Choi S.-H."/>
            <person name="Park Y.K."/>
            <person name="Yoon S.H."/>
            <person name="Hur C.-G."/>
            <person name="Kang H.-Y."/>
            <person name="Kim D."/>
            <person name="Lee H.H."/>
            <person name="Park K.H."/>
            <person name="Park S.-H."/>
            <person name="Park H.-S."/>
            <person name="Lee H.K."/>
            <person name="Oh T.K."/>
            <person name="Kim J.F."/>
        </authorList>
    </citation>
    <scope>NUCLEOTIDE SEQUENCE [LARGE SCALE GENOMIC DNA]</scope>
    <source>
        <strain evidence="1 2">KCTC 2396</strain>
    </source>
</reference>
<sequence>MKLDEDAAVSPTQEAVEEYENAYKLYRTRLMEMHPIA</sequence>
<dbReference type="STRING" id="349521.HCH_03094"/>
<evidence type="ECO:0000313" key="1">
    <source>
        <dbReference type="EMBL" id="ABC29860.1"/>
    </source>
</evidence>
<accession>Q2SHL4</accession>
<proteinExistence type="predicted"/>
<name>Q2SHL4_HAHCH</name>
<dbReference type="AlphaFoldDB" id="Q2SHL4"/>
<evidence type="ECO:0000313" key="2">
    <source>
        <dbReference type="Proteomes" id="UP000000238"/>
    </source>
</evidence>
<protein>
    <submittedName>
        <fullName evidence="1">Uncharacterized protein</fullName>
    </submittedName>
</protein>
<dbReference type="Proteomes" id="UP000000238">
    <property type="component" value="Chromosome"/>
</dbReference>